<comment type="caution">
    <text evidence="6">The sequence shown here is derived from an EMBL/GenBank/DDBJ whole genome shotgun (WGS) entry which is preliminary data.</text>
</comment>
<dbReference type="EMBL" id="WOGT01000006">
    <property type="protein sequence ID" value="MUN55459.1"/>
    <property type="molecule type" value="Genomic_DNA"/>
</dbReference>
<dbReference type="InterPro" id="IPR023772">
    <property type="entry name" value="DNA-bd_HTH_TetR-type_CS"/>
</dbReference>
<dbReference type="OrthoDB" id="4709704at2"/>
<dbReference type="GO" id="GO:0000976">
    <property type="term" value="F:transcription cis-regulatory region binding"/>
    <property type="evidence" value="ECO:0007669"/>
    <property type="project" value="TreeGrafter"/>
</dbReference>
<evidence type="ECO:0000256" key="2">
    <source>
        <dbReference type="ARBA" id="ARBA00023125"/>
    </source>
</evidence>
<feature type="domain" description="HTH tetR-type" evidence="5">
    <location>
        <begin position="14"/>
        <end position="74"/>
    </location>
</feature>
<dbReference type="PROSITE" id="PS50977">
    <property type="entry name" value="HTH_TETR_2"/>
    <property type="match status" value="1"/>
</dbReference>
<evidence type="ECO:0000259" key="5">
    <source>
        <dbReference type="PROSITE" id="PS50977"/>
    </source>
</evidence>
<proteinExistence type="predicted"/>
<dbReference type="GO" id="GO:0003700">
    <property type="term" value="F:DNA-binding transcription factor activity"/>
    <property type="evidence" value="ECO:0007669"/>
    <property type="project" value="TreeGrafter"/>
</dbReference>
<evidence type="ECO:0000256" key="3">
    <source>
        <dbReference type="ARBA" id="ARBA00023163"/>
    </source>
</evidence>
<keyword evidence="7" id="KW-1185">Reference proteome</keyword>
<dbReference type="PANTHER" id="PTHR30055:SF234">
    <property type="entry name" value="HTH-TYPE TRANSCRIPTIONAL REGULATOR BETI"/>
    <property type="match status" value="1"/>
</dbReference>
<reference evidence="6 7" key="1">
    <citation type="submission" date="2019-12" db="EMBL/GenBank/DDBJ databases">
        <authorList>
            <person name="Li J."/>
            <person name="Shi Y."/>
            <person name="Xu G."/>
            <person name="Xiao D."/>
            <person name="Ran X."/>
        </authorList>
    </citation>
    <scope>NUCLEOTIDE SEQUENCE [LARGE SCALE GENOMIC DNA]</scope>
    <source>
        <strain evidence="6 7">JCM 15915</strain>
    </source>
</reference>
<organism evidence="6 7">
    <name type="scientific">Rothia koreensis</name>
    <dbReference type="NCBI Taxonomy" id="592378"/>
    <lineage>
        <taxon>Bacteria</taxon>
        <taxon>Bacillati</taxon>
        <taxon>Actinomycetota</taxon>
        <taxon>Actinomycetes</taxon>
        <taxon>Micrococcales</taxon>
        <taxon>Micrococcaceae</taxon>
        <taxon>Rothia</taxon>
    </lineage>
</organism>
<dbReference type="PROSITE" id="PS01081">
    <property type="entry name" value="HTH_TETR_1"/>
    <property type="match status" value="1"/>
</dbReference>
<dbReference type="Gene3D" id="1.10.357.10">
    <property type="entry name" value="Tetracycline Repressor, domain 2"/>
    <property type="match status" value="1"/>
</dbReference>
<dbReference type="Pfam" id="PF00440">
    <property type="entry name" value="TetR_N"/>
    <property type="match status" value="1"/>
</dbReference>
<gene>
    <name evidence="6" type="ORF">GMA10_09600</name>
</gene>
<feature type="DNA-binding region" description="H-T-H motif" evidence="4">
    <location>
        <begin position="37"/>
        <end position="56"/>
    </location>
</feature>
<dbReference type="InterPro" id="IPR050109">
    <property type="entry name" value="HTH-type_TetR-like_transc_reg"/>
</dbReference>
<evidence type="ECO:0000256" key="1">
    <source>
        <dbReference type="ARBA" id="ARBA00023015"/>
    </source>
</evidence>
<keyword evidence="3" id="KW-0804">Transcription</keyword>
<dbReference type="SUPFAM" id="SSF46689">
    <property type="entry name" value="Homeodomain-like"/>
    <property type="match status" value="1"/>
</dbReference>
<sequence length="226" mass="24770">MPRISAPSNAAQRENTQNAILKSFGELLYTRGLTGLTMTHVAKNAGIGRTAVYNYFADMGELLVAYALDETERFINDLRTELTSVTNPVDQLAVYVRMQIEDMSRRHLPPGPAMRSVLSPEAFAKLGDHVGELQAVLARILTACIDQGYLPPSDITELAQLVHGSLSSAADRGKNEEDEARNERIRHTTSFIQLGLGAQFDVDGRPVAAYADRLRDEGARLRSVAS</sequence>
<dbReference type="Proteomes" id="UP000462152">
    <property type="component" value="Unassembled WGS sequence"/>
</dbReference>
<dbReference type="PANTHER" id="PTHR30055">
    <property type="entry name" value="HTH-TYPE TRANSCRIPTIONAL REGULATOR RUTR"/>
    <property type="match status" value="1"/>
</dbReference>
<evidence type="ECO:0000313" key="6">
    <source>
        <dbReference type="EMBL" id="MUN55459.1"/>
    </source>
</evidence>
<protein>
    <submittedName>
        <fullName evidence="6">TetR family transcriptional regulator</fullName>
    </submittedName>
</protein>
<dbReference type="AlphaFoldDB" id="A0A7K1LJV9"/>
<evidence type="ECO:0000313" key="7">
    <source>
        <dbReference type="Proteomes" id="UP000462152"/>
    </source>
</evidence>
<evidence type="ECO:0000256" key="4">
    <source>
        <dbReference type="PROSITE-ProRule" id="PRU00335"/>
    </source>
</evidence>
<keyword evidence="2 4" id="KW-0238">DNA-binding</keyword>
<name>A0A7K1LJV9_9MICC</name>
<dbReference type="InterPro" id="IPR001647">
    <property type="entry name" value="HTH_TetR"/>
</dbReference>
<dbReference type="InterPro" id="IPR036271">
    <property type="entry name" value="Tet_transcr_reg_TetR-rel_C_sf"/>
</dbReference>
<dbReference type="RefSeq" id="WP_129316220.1">
    <property type="nucleotide sequence ID" value="NZ_JBFCQO010000006.1"/>
</dbReference>
<keyword evidence="1" id="KW-0805">Transcription regulation</keyword>
<accession>A0A7K1LJV9</accession>
<dbReference type="InterPro" id="IPR009057">
    <property type="entry name" value="Homeodomain-like_sf"/>
</dbReference>
<dbReference type="SUPFAM" id="SSF48498">
    <property type="entry name" value="Tetracyclin repressor-like, C-terminal domain"/>
    <property type="match status" value="1"/>
</dbReference>